<feature type="transmembrane region" description="Helical" evidence="4">
    <location>
        <begin position="117"/>
        <end position="134"/>
    </location>
</feature>
<dbReference type="InterPro" id="IPR036890">
    <property type="entry name" value="HATPase_C_sf"/>
</dbReference>
<dbReference type="EMBL" id="SOHE01000016">
    <property type="protein sequence ID" value="TFD54507.1"/>
    <property type="molecule type" value="Genomic_DNA"/>
</dbReference>
<reference evidence="6 7" key="1">
    <citation type="submission" date="2019-03" db="EMBL/GenBank/DDBJ databases">
        <title>Genomics of glacier-inhabiting Cryobacterium strains.</title>
        <authorList>
            <person name="Liu Q."/>
            <person name="Xin Y.-H."/>
        </authorList>
    </citation>
    <scope>NUCLEOTIDE SEQUENCE [LARGE SCALE GENOMIC DNA]</scope>
    <source>
        <strain evidence="6 7">Hh14</strain>
    </source>
</reference>
<organism evidence="6 7">
    <name type="scientific">Cryobacterium frigoriphilum</name>
    <dbReference type="NCBI Taxonomy" id="1259150"/>
    <lineage>
        <taxon>Bacteria</taxon>
        <taxon>Bacillati</taxon>
        <taxon>Actinomycetota</taxon>
        <taxon>Actinomycetes</taxon>
        <taxon>Micrococcales</taxon>
        <taxon>Microbacteriaceae</taxon>
        <taxon>Cryobacterium</taxon>
    </lineage>
</organism>
<dbReference type="Pfam" id="PF07730">
    <property type="entry name" value="HisKA_3"/>
    <property type="match status" value="1"/>
</dbReference>
<evidence type="ECO:0000256" key="3">
    <source>
        <dbReference type="ARBA" id="ARBA00023012"/>
    </source>
</evidence>
<dbReference type="GO" id="GO:0016020">
    <property type="term" value="C:membrane"/>
    <property type="evidence" value="ECO:0007669"/>
    <property type="project" value="InterPro"/>
</dbReference>
<protein>
    <submittedName>
        <fullName evidence="6">Sensor histidine kinase</fullName>
    </submittedName>
</protein>
<accession>A0A4R9A9T6</accession>
<dbReference type="PANTHER" id="PTHR24421:SF58">
    <property type="entry name" value="SIGNAL TRANSDUCTION HISTIDINE-PROTEIN KINASE_PHOSPHATASE UHPB"/>
    <property type="match status" value="1"/>
</dbReference>
<keyword evidence="2 6" id="KW-0418">Kinase</keyword>
<evidence type="ECO:0000313" key="7">
    <source>
        <dbReference type="Proteomes" id="UP000297447"/>
    </source>
</evidence>
<evidence type="ECO:0000256" key="1">
    <source>
        <dbReference type="ARBA" id="ARBA00022679"/>
    </source>
</evidence>
<dbReference type="RefSeq" id="WP_134518182.1">
    <property type="nucleotide sequence ID" value="NZ_SOHE01000016.1"/>
</dbReference>
<dbReference type="SUPFAM" id="SSF55874">
    <property type="entry name" value="ATPase domain of HSP90 chaperone/DNA topoisomerase II/histidine kinase"/>
    <property type="match status" value="1"/>
</dbReference>
<feature type="transmembrane region" description="Helical" evidence="4">
    <location>
        <begin position="140"/>
        <end position="159"/>
    </location>
</feature>
<keyword evidence="1" id="KW-0808">Transferase</keyword>
<dbReference type="Gene3D" id="1.20.5.1930">
    <property type="match status" value="1"/>
</dbReference>
<evidence type="ECO:0000256" key="2">
    <source>
        <dbReference type="ARBA" id="ARBA00022777"/>
    </source>
</evidence>
<keyword evidence="4" id="KW-0812">Transmembrane</keyword>
<keyword evidence="4" id="KW-1133">Transmembrane helix</keyword>
<evidence type="ECO:0000259" key="5">
    <source>
        <dbReference type="SMART" id="SM00387"/>
    </source>
</evidence>
<feature type="domain" description="Histidine kinase/HSP90-like ATPase" evidence="5">
    <location>
        <begin position="300"/>
        <end position="394"/>
    </location>
</feature>
<feature type="transmembrane region" description="Helical" evidence="4">
    <location>
        <begin position="70"/>
        <end position="87"/>
    </location>
</feature>
<dbReference type="GO" id="GO:0000155">
    <property type="term" value="F:phosphorelay sensor kinase activity"/>
    <property type="evidence" value="ECO:0007669"/>
    <property type="project" value="InterPro"/>
</dbReference>
<proteinExistence type="predicted"/>
<dbReference type="Proteomes" id="UP000297447">
    <property type="component" value="Unassembled WGS sequence"/>
</dbReference>
<dbReference type="InterPro" id="IPR011712">
    <property type="entry name" value="Sig_transdc_His_kin_sub3_dim/P"/>
</dbReference>
<name>A0A4R9A9T6_9MICO</name>
<dbReference type="OrthoDB" id="144293at2"/>
<dbReference type="Pfam" id="PF02518">
    <property type="entry name" value="HATPase_c"/>
    <property type="match status" value="1"/>
</dbReference>
<keyword evidence="4" id="KW-0472">Membrane</keyword>
<feature type="transmembrane region" description="Helical" evidence="4">
    <location>
        <begin position="30"/>
        <end position="49"/>
    </location>
</feature>
<feature type="transmembrane region" description="Helical" evidence="4">
    <location>
        <begin position="7"/>
        <end position="24"/>
    </location>
</feature>
<dbReference type="InterPro" id="IPR003594">
    <property type="entry name" value="HATPase_dom"/>
</dbReference>
<dbReference type="GO" id="GO:0046983">
    <property type="term" value="F:protein dimerization activity"/>
    <property type="evidence" value="ECO:0007669"/>
    <property type="project" value="InterPro"/>
</dbReference>
<sequence>MTAQRWWDVAFAGTLTLMAGVALIGEATDAARAGVLLTLAGIGVFYAGFGRRGICELAPNARPGHAGAALALRLVVIIGCGVATAISPDQATLQSLVFPLLWVLAPSIRAAISWNAAFALVMVAALTIGLGGTLTVVPQAALIEGLAFVFSLALGFWITRISLAAEQQRALVATLTAAQGELAALHHAAGGASERERLAREMHDTIAQSLTSLVMLAQRTRIELAGVTGDTAAAGASVDLIESYARDALTEARTLVAAMSPVRVGDSSLGDALGRLAERFERETGIRVDATAHVTDLDRELEVVLLRCAQEGLANVRKHSRASVASVALTRTHNLVTLTVTDNGRGLRDYSAAREVGFGLAGMRDRLALVGGALEVRTGDSGGTLLRVSVPADPAEASATDAAAPVESRTR</sequence>
<dbReference type="InterPro" id="IPR017205">
    <property type="entry name" value="Sig_transdc_His_kinase_ChrS"/>
</dbReference>
<dbReference type="PANTHER" id="PTHR24421">
    <property type="entry name" value="NITRATE/NITRITE SENSOR PROTEIN NARX-RELATED"/>
    <property type="match status" value="1"/>
</dbReference>
<dbReference type="Gene3D" id="3.30.565.10">
    <property type="entry name" value="Histidine kinase-like ATPase, C-terminal domain"/>
    <property type="match status" value="1"/>
</dbReference>
<keyword evidence="3" id="KW-0902">Two-component regulatory system</keyword>
<dbReference type="SMART" id="SM00387">
    <property type="entry name" value="HATPase_c"/>
    <property type="match status" value="1"/>
</dbReference>
<dbReference type="InterPro" id="IPR050482">
    <property type="entry name" value="Sensor_HK_TwoCompSys"/>
</dbReference>
<evidence type="ECO:0000256" key="4">
    <source>
        <dbReference type="SAM" id="Phobius"/>
    </source>
</evidence>
<dbReference type="PIRSF" id="PIRSF037434">
    <property type="entry name" value="STHK_ChrS"/>
    <property type="match status" value="1"/>
</dbReference>
<comment type="caution">
    <text evidence="6">The sequence shown here is derived from an EMBL/GenBank/DDBJ whole genome shotgun (WGS) entry which is preliminary data.</text>
</comment>
<dbReference type="AlphaFoldDB" id="A0A4R9A9T6"/>
<evidence type="ECO:0000313" key="6">
    <source>
        <dbReference type="EMBL" id="TFD54507.1"/>
    </source>
</evidence>
<dbReference type="CDD" id="cd16917">
    <property type="entry name" value="HATPase_UhpB-NarQ-NarX-like"/>
    <property type="match status" value="1"/>
</dbReference>
<keyword evidence="7" id="KW-1185">Reference proteome</keyword>
<gene>
    <name evidence="6" type="ORF">E3T55_03540</name>
</gene>